<evidence type="ECO:0000256" key="6">
    <source>
        <dbReference type="RuleBase" id="RU361157"/>
    </source>
</evidence>
<organism evidence="8 9">
    <name type="scientific">Streptomyces griseoaurantiacus</name>
    <dbReference type="NCBI Taxonomy" id="68213"/>
    <lineage>
        <taxon>Bacteria</taxon>
        <taxon>Bacillati</taxon>
        <taxon>Actinomycetota</taxon>
        <taxon>Actinomycetes</taxon>
        <taxon>Kitasatosporales</taxon>
        <taxon>Streptomycetaceae</taxon>
        <taxon>Streptomyces</taxon>
        <taxon>Streptomyces aurantiacus group</taxon>
    </lineage>
</organism>
<dbReference type="EMBL" id="FNAX01000006">
    <property type="protein sequence ID" value="SDF20778.1"/>
    <property type="molecule type" value="Genomic_DNA"/>
</dbReference>
<name>A0A1G7J7C9_9ACTN</name>
<feature type="transmembrane region" description="Helical" evidence="6">
    <location>
        <begin position="74"/>
        <end position="92"/>
    </location>
</feature>
<dbReference type="Proteomes" id="UP000198614">
    <property type="component" value="Unassembled WGS sequence"/>
</dbReference>
<protein>
    <recommendedName>
        <fullName evidence="6">Transport permease protein</fullName>
    </recommendedName>
</protein>
<keyword evidence="6" id="KW-1003">Cell membrane</keyword>
<dbReference type="PANTHER" id="PTHR43229:SF2">
    <property type="entry name" value="NODULATION PROTEIN J"/>
    <property type="match status" value="1"/>
</dbReference>
<evidence type="ECO:0000256" key="1">
    <source>
        <dbReference type="ARBA" id="ARBA00004141"/>
    </source>
</evidence>
<dbReference type="AlphaFoldDB" id="A0A1G7J7C9"/>
<evidence type="ECO:0000256" key="5">
    <source>
        <dbReference type="ARBA" id="ARBA00023251"/>
    </source>
</evidence>
<feature type="transmembrane region" description="Helical" evidence="6">
    <location>
        <begin position="36"/>
        <end position="62"/>
    </location>
</feature>
<comment type="caution">
    <text evidence="6">Lacks conserved residue(s) required for the propagation of feature annotation.</text>
</comment>
<feature type="transmembrane region" description="Helical" evidence="6">
    <location>
        <begin position="113"/>
        <end position="129"/>
    </location>
</feature>
<dbReference type="PRINTS" id="PR00164">
    <property type="entry name" value="ABC2TRNSPORT"/>
</dbReference>
<keyword evidence="4 6" id="KW-0472">Membrane</keyword>
<evidence type="ECO:0000256" key="3">
    <source>
        <dbReference type="ARBA" id="ARBA00022989"/>
    </source>
</evidence>
<dbReference type="InterPro" id="IPR047817">
    <property type="entry name" value="ABC2_TM_bact-type"/>
</dbReference>
<comment type="similarity">
    <text evidence="6">Belongs to the ABC-2 integral membrane protein family.</text>
</comment>
<evidence type="ECO:0000256" key="2">
    <source>
        <dbReference type="ARBA" id="ARBA00022692"/>
    </source>
</evidence>
<dbReference type="InterPro" id="IPR000412">
    <property type="entry name" value="ABC_2_transport"/>
</dbReference>
<keyword evidence="6" id="KW-0813">Transport</keyword>
<sequence>MPVSTAAAPGRTATVRPAHVWAVFLRNVEAARHASYLWVLLSGLFEPVFFLGAIGLGVGTLVGDLTVYGHEVSYATFVAPAMLASSLMNGAVSESTFTFFTRLRMTKLHDATACTPVSSLAIVCGEMLWNVATSAVHAVSFLAFMCALDLVQPARLPPLFIAALLVSAAFSTVGLALSTFLRGTHDFDRVNLVTFSMFVFSGTFTPTDGYPAALGLLAQCTPLAQAVDLVRSLSLDTVGWATARPIVYLLVLMAAGLLLAGHRVERILRA</sequence>
<evidence type="ECO:0000256" key="4">
    <source>
        <dbReference type="ARBA" id="ARBA00023136"/>
    </source>
</evidence>
<gene>
    <name evidence="8" type="ORF">SAMN05216260_106314</name>
</gene>
<dbReference type="GO" id="GO:0140359">
    <property type="term" value="F:ABC-type transporter activity"/>
    <property type="evidence" value="ECO:0007669"/>
    <property type="project" value="InterPro"/>
</dbReference>
<evidence type="ECO:0000313" key="9">
    <source>
        <dbReference type="Proteomes" id="UP000198614"/>
    </source>
</evidence>
<evidence type="ECO:0000313" key="8">
    <source>
        <dbReference type="EMBL" id="SDF20778.1"/>
    </source>
</evidence>
<reference evidence="8 9" key="1">
    <citation type="submission" date="2016-10" db="EMBL/GenBank/DDBJ databases">
        <authorList>
            <person name="de Groot N.N."/>
        </authorList>
    </citation>
    <scope>NUCLEOTIDE SEQUENCE [LARGE SCALE GENOMIC DNA]</scope>
    <source>
        <strain evidence="8 9">CGMCC 4.1859</strain>
    </source>
</reference>
<dbReference type="InterPro" id="IPR051784">
    <property type="entry name" value="Nod_factor_ABC_transporter"/>
</dbReference>
<evidence type="ECO:0000259" key="7">
    <source>
        <dbReference type="PROSITE" id="PS51012"/>
    </source>
</evidence>
<feature type="transmembrane region" description="Helical" evidence="6">
    <location>
        <begin position="159"/>
        <end position="181"/>
    </location>
</feature>
<keyword evidence="3 6" id="KW-1133">Transmembrane helix</keyword>
<dbReference type="GO" id="GO:0046677">
    <property type="term" value="P:response to antibiotic"/>
    <property type="evidence" value="ECO:0007669"/>
    <property type="project" value="UniProtKB-KW"/>
</dbReference>
<comment type="subcellular location">
    <subcellularLocation>
        <location evidence="6">Cell membrane</location>
        <topology evidence="6">Multi-pass membrane protein</topology>
    </subcellularLocation>
    <subcellularLocation>
        <location evidence="1">Membrane</location>
        <topology evidence="1">Multi-pass membrane protein</topology>
    </subcellularLocation>
</comment>
<proteinExistence type="inferred from homology"/>
<feature type="domain" description="ABC transmembrane type-2" evidence="7">
    <location>
        <begin position="38"/>
        <end position="267"/>
    </location>
</feature>
<dbReference type="Pfam" id="PF12698">
    <property type="entry name" value="ABC2_membrane_3"/>
    <property type="match status" value="1"/>
</dbReference>
<feature type="transmembrane region" description="Helical" evidence="6">
    <location>
        <begin position="238"/>
        <end position="260"/>
    </location>
</feature>
<dbReference type="PROSITE" id="PS51012">
    <property type="entry name" value="ABC_TM2"/>
    <property type="match status" value="1"/>
</dbReference>
<dbReference type="InterPro" id="IPR013525">
    <property type="entry name" value="ABC2_TM"/>
</dbReference>
<dbReference type="PIRSF" id="PIRSF006648">
    <property type="entry name" value="DrrB"/>
    <property type="match status" value="1"/>
</dbReference>
<keyword evidence="5" id="KW-0046">Antibiotic resistance</keyword>
<dbReference type="GO" id="GO:0043190">
    <property type="term" value="C:ATP-binding cassette (ABC) transporter complex"/>
    <property type="evidence" value="ECO:0007669"/>
    <property type="project" value="InterPro"/>
</dbReference>
<keyword evidence="2 6" id="KW-0812">Transmembrane</keyword>
<accession>A0A1G7J7C9</accession>
<dbReference type="PANTHER" id="PTHR43229">
    <property type="entry name" value="NODULATION PROTEIN J"/>
    <property type="match status" value="1"/>
</dbReference>